<comment type="similarity">
    <text evidence="1 7">Belongs to the glycosyl hydrolase 10 (cellulase F) family.</text>
</comment>
<dbReference type="Proteomes" id="UP001212841">
    <property type="component" value="Unassembled WGS sequence"/>
</dbReference>
<dbReference type="PROSITE" id="PS51760">
    <property type="entry name" value="GH10_2"/>
    <property type="match status" value="1"/>
</dbReference>
<dbReference type="InterPro" id="IPR044846">
    <property type="entry name" value="GH10"/>
</dbReference>
<keyword evidence="4 7" id="KW-0119">Carbohydrate metabolism</keyword>
<dbReference type="SMART" id="SM00236">
    <property type="entry name" value="fCBD"/>
    <property type="match status" value="1"/>
</dbReference>
<dbReference type="SMART" id="SM00633">
    <property type="entry name" value="Glyco_10"/>
    <property type="match status" value="1"/>
</dbReference>
<evidence type="ECO:0000256" key="2">
    <source>
        <dbReference type="ARBA" id="ARBA00022729"/>
    </source>
</evidence>
<evidence type="ECO:0000256" key="6">
    <source>
        <dbReference type="ARBA" id="ARBA00023326"/>
    </source>
</evidence>
<evidence type="ECO:0000256" key="5">
    <source>
        <dbReference type="ARBA" id="ARBA00023295"/>
    </source>
</evidence>
<evidence type="ECO:0000259" key="10">
    <source>
        <dbReference type="PROSITE" id="PS51164"/>
    </source>
</evidence>
<dbReference type="PANTHER" id="PTHR31490">
    <property type="entry name" value="GLYCOSYL HYDROLASE"/>
    <property type="match status" value="1"/>
</dbReference>
<dbReference type="GO" id="GO:0031176">
    <property type="term" value="F:endo-1,4-beta-xylanase activity"/>
    <property type="evidence" value="ECO:0007669"/>
    <property type="project" value="UniProtKB-EC"/>
</dbReference>
<dbReference type="InterPro" id="IPR001000">
    <property type="entry name" value="GH10_dom"/>
</dbReference>
<proteinExistence type="inferred from homology"/>
<keyword evidence="2 9" id="KW-0732">Signal</keyword>
<evidence type="ECO:0000313" key="13">
    <source>
        <dbReference type="Proteomes" id="UP001212841"/>
    </source>
</evidence>
<dbReference type="InterPro" id="IPR035971">
    <property type="entry name" value="CBD_sf"/>
</dbReference>
<reference evidence="12" key="1">
    <citation type="submission" date="2020-05" db="EMBL/GenBank/DDBJ databases">
        <title>Phylogenomic resolution of chytrid fungi.</title>
        <authorList>
            <person name="Stajich J.E."/>
            <person name="Amses K."/>
            <person name="Simmons R."/>
            <person name="Seto K."/>
            <person name="Myers J."/>
            <person name="Bonds A."/>
            <person name="Quandt C.A."/>
            <person name="Barry K."/>
            <person name="Liu P."/>
            <person name="Grigoriev I."/>
            <person name="Longcore J.E."/>
            <person name="James T.Y."/>
        </authorList>
    </citation>
    <scope>NUCLEOTIDE SEQUENCE</scope>
    <source>
        <strain evidence="12">JEL0318</strain>
    </source>
</reference>
<feature type="compositionally biased region" description="Low complexity" evidence="8">
    <location>
        <begin position="339"/>
        <end position="363"/>
    </location>
</feature>
<dbReference type="PRINTS" id="PR00134">
    <property type="entry name" value="GLHYDRLASE10"/>
</dbReference>
<evidence type="ECO:0000259" key="11">
    <source>
        <dbReference type="PROSITE" id="PS51760"/>
    </source>
</evidence>
<evidence type="ECO:0000256" key="4">
    <source>
        <dbReference type="ARBA" id="ARBA00023277"/>
    </source>
</evidence>
<dbReference type="SUPFAM" id="SSF51445">
    <property type="entry name" value="(Trans)glycosidases"/>
    <property type="match status" value="1"/>
</dbReference>
<feature type="domain" description="GH10" evidence="11">
    <location>
        <begin position="15"/>
        <end position="333"/>
    </location>
</feature>
<evidence type="ECO:0000256" key="1">
    <source>
        <dbReference type="ARBA" id="ARBA00007495"/>
    </source>
</evidence>
<dbReference type="PROSITE" id="PS51164">
    <property type="entry name" value="CBM1_2"/>
    <property type="match status" value="1"/>
</dbReference>
<feature type="region of interest" description="Disordered" evidence="8">
    <location>
        <begin position="338"/>
        <end position="364"/>
    </location>
</feature>
<dbReference type="PANTHER" id="PTHR31490:SF76">
    <property type="entry name" value="ENDO-1,4-BETA-XYLANASE C"/>
    <property type="match status" value="1"/>
</dbReference>
<dbReference type="GO" id="GO:0030248">
    <property type="term" value="F:cellulose binding"/>
    <property type="evidence" value="ECO:0007669"/>
    <property type="project" value="InterPro"/>
</dbReference>
<evidence type="ECO:0000313" key="12">
    <source>
        <dbReference type="EMBL" id="KAJ3054369.1"/>
    </source>
</evidence>
<comment type="caution">
    <text evidence="12">The sequence shown here is derived from an EMBL/GenBank/DDBJ whole genome shotgun (WGS) entry which is preliminary data.</text>
</comment>
<feature type="signal peptide" evidence="9">
    <location>
        <begin position="1"/>
        <end position="18"/>
    </location>
</feature>
<feature type="chain" id="PRO_5041941656" description="Beta-xylanase" evidence="9">
    <location>
        <begin position="19"/>
        <end position="411"/>
    </location>
</feature>
<keyword evidence="6 7" id="KW-0624">Polysaccharide degradation</keyword>
<dbReference type="AlphaFoldDB" id="A0AAD5SGU6"/>
<keyword evidence="5 7" id="KW-0326">Glycosidase</keyword>
<feature type="domain" description="CBM1" evidence="10">
    <location>
        <begin position="368"/>
        <end position="407"/>
    </location>
</feature>
<dbReference type="Pfam" id="PF00331">
    <property type="entry name" value="Glyco_hydro_10"/>
    <property type="match status" value="1"/>
</dbReference>
<dbReference type="Gene3D" id="3.20.20.80">
    <property type="entry name" value="Glycosidases"/>
    <property type="match status" value="1"/>
</dbReference>
<keyword evidence="3 7" id="KW-0378">Hydrolase</keyword>
<dbReference type="EMBL" id="JADGJD010000141">
    <property type="protein sequence ID" value="KAJ3054369.1"/>
    <property type="molecule type" value="Genomic_DNA"/>
</dbReference>
<dbReference type="Pfam" id="PF00734">
    <property type="entry name" value="CBM_1"/>
    <property type="match status" value="1"/>
</dbReference>
<sequence length="411" mass="43777">MKVLSAAAAFLLASTVSAQTLKSAAASKGKYVGTITDPAYINGSDRTYNTIALNEFNYVSAENSMKWDAIEPSNGGFSWNNADTVVNWAQQNNMKIRGHTLVWHSQLPSWVANGSWSKSTLTTVIQNHVRTVMTRYKGKIAQWDVVNEIFDESGGARSSVFSRVFGGLDEFVTIAFNAARAADPSAILCINDYNLDYSGGKATGMVNLVKRLKANGVPIDCIGSQAHLMVGQVSSSFSSTLSSLCSAAGKCAITELDIRAKTPISSSGLSQQQTDYTTAVRACVNLSNCLGVTVWGITDSRSWIPQVFSGEGAALPWDGSYNKKPAYSGIIAGFGGSSGTTQQQTTTRQQTSTTRQQTTTTNGNTGGNCSARWGQCGGQGWSGPTCCSQGTCTFSNGRRQTFASIVVEMTF</sequence>
<comment type="catalytic activity">
    <reaction evidence="7">
        <text>Endohydrolysis of (1-&gt;4)-beta-D-xylosidic linkages in xylans.</text>
        <dbReference type="EC" id="3.2.1.8"/>
    </reaction>
</comment>
<keyword evidence="13" id="KW-1185">Reference proteome</keyword>
<accession>A0AAD5SGU6</accession>
<evidence type="ECO:0000256" key="3">
    <source>
        <dbReference type="ARBA" id="ARBA00022801"/>
    </source>
</evidence>
<evidence type="ECO:0000256" key="9">
    <source>
        <dbReference type="SAM" id="SignalP"/>
    </source>
</evidence>
<dbReference type="GO" id="GO:0005576">
    <property type="term" value="C:extracellular region"/>
    <property type="evidence" value="ECO:0007669"/>
    <property type="project" value="InterPro"/>
</dbReference>
<dbReference type="GO" id="GO:0000272">
    <property type="term" value="P:polysaccharide catabolic process"/>
    <property type="evidence" value="ECO:0007669"/>
    <property type="project" value="UniProtKB-KW"/>
</dbReference>
<evidence type="ECO:0000256" key="7">
    <source>
        <dbReference type="RuleBase" id="RU361174"/>
    </source>
</evidence>
<protein>
    <recommendedName>
        <fullName evidence="7">Beta-xylanase</fullName>
        <ecNumber evidence="7">3.2.1.8</ecNumber>
    </recommendedName>
</protein>
<dbReference type="SUPFAM" id="SSF57180">
    <property type="entry name" value="Cellulose-binding domain"/>
    <property type="match status" value="1"/>
</dbReference>
<dbReference type="InterPro" id="IPR000254">
    <property type="entry name" value="CBD"/>
</dbReference>
<dbReference type="EC" id="3.2.1.8" evidence="7"/>
<name>A0AAD5SGU6_9FUNG</name>
<gene>
    <name evidence="12" type="ORF">HK097_001978</name>
</gene>
<dbReference type="InterPro" id="IPR017853">
    <property type="entry name" value="GH"/>
</dbReference>
<organism evidence="12 13">
    <name type="scientific">Rhizophlyctis rosea</name>
    <dbReference type="NCBI Taxonomy" id="64517"/>
    <lineage>
        <taxon>Eukaryota</taxon>
        <taxon>Fungi</taxon>
        <taxon>Fungi incertae sedis</taxon>
        <taxon>Chytridiomycota</taxon>
        <taxon>Chytridiomycota incertae sedis</taxon>
        <taxon>Chytridiomycetes</taxon>
        <taxon>Rhizophlyctidales</taxon>
        <taxon>Rhizophlyctidaceae</taxon>
        <taxon>Rhizophlyctis</taxon>
    </lineage>
</organism>
<evidence type="ECO:0000256" key="8">
    <source>
        <dbReference type="SAM" id="MobiDB-lite"/>
    </source>
</evidence>